<evidence type="ECO:0000259" key="2">
    <source>
        <dbReference type="Pfam" id="PF00144"/>
    </source>
</evidence>
<feature type="domain" description="Beta-lactamase-related" evidence="2">
    <location>
        <begin position="78"/>
        <end position="399"/>
    </location>
</feature>
<evidence type="ECO:0000313" key="3">
    <source>
        <dbReference type="EMBL" id="RRQ82508.1"/>
    </source>
</evidence>
<evidence type="ECO:0000256" key="1">
    <source>
        <dbReference type="SAM" id="SignalP"/>
    </source>
</evidence>
<evidence type="ECO:0000313" key="4">
    <source>
        <dbReference type="Proteomes" id="UP000276379"/>
    </source>
</evidence>
<name>A0A3R8Q6P2_9ACTN</name>
<accession>A0A3R8Q6P2</accession>
<dbReference type="Proteomes" id="UP000276379">
    <property type="component" value="Unassembled WGS sequence"/>
</dbReference>
<proteinExistence type="predicted"/>
<sequence length="420" mass="45143">MTFEPSSNHRTTAPRPRRRKRTWAVLSCMAIAAVVIGGAEPAQATSAVHPAAAGHRADGSLPKLNPQVLQRAISSAPNRVTGALARVSGPAGHWTGTYGVADTATQQPVPFDGRFRLGSVTKTFIATVMLQLAAEHRVDLDQPVQYYLPDVLPAGYPPIPVRTLLNFTSSLPELTADDMPSTPDAIVQHRFDDHPLSQLVAKAVRHDRPFTEPGSMQAYGATGYYVAAMLVEKLTGHSYEQEITSRILHPLHLRYTTAPETDPTISGPHAHGYLAVPQSDGGSKLVDVTEQNPGAGGMISTTADLDRFLTALFRGRLLAPAQMKELLAVPRVPYLGGSEKDPGQGWAYYSAGLMRATIPGRDGHPSVTVWGKTGSTYGYTDGMFTSPDLRRRLVYCFNPVTGGGNDMVLVNQIITAAFAP</sequence>
<dbReference type="EMBL" id="PDES01000014">
    <property type="protein sequence ID" value="RRQ82508.1"/>
    <property type="molecule type" value="Genomic_DNA"/>
</dbReference>
<dbReference type="InterPro" id="IPR012338">
    <property type="entry name" value="Beta-lactam/transpept-like"/>
</dbReference>
<dbReference type="InterPro" id="IPR050491">
    <property type="entry name" value="AmpC-like"/>
</dbReference>
<dbReference type="PANTHER" id="PTHR46825:SF7">
    <property type="entry name" value="D-ALANYL-D-ALANINE CARBOXYPEPTIDASE"/>
    <property type="match status" value="1"/>
</dbReference>
<dbReference type="Pfam" id="PF00144">
    <property type="entry name" value="Beta-lactamase"/>
    <property type="match status" value="1"/>
</dbReference>
<dbReference type="Gene3D" id="3.40.710.10">
    <property type="entry name" value="DD-peptidase/beta-lactamase superfamily"/>
    <property type="match status" value="1"/>
</dbReference>
<comment type="caution">
    <text evidence="3">The sequence shown here is derived from an EMBL/GenBank/DDBJ whole genome shotgun (WGS) entry which is preliminary data.</text>
</comment>
<dbReference type="PANTHER" id="PTHR46825">
    <property type="entry name" value="D-ALANYL-D-ALANINE-CARBOXYPEPTIDASE/ENDOPEPTIDASE AMPH"/>
    <property type="match status" value="1"/>
</dbReference>
<dbReference type="InterPro" id="IPR001466">
    <property type="entry name" value="Beta-lactam-related"/>
</dbReference>
<dbReference type="SUPFAM" id="SSF56601">
    <property type="entry name" value="beta-lactamase/transpeptidase-like"/>
    <property type="match status" value="1"/>
</dbReference>
<protein>
    <submittedName>
        <fullName evidence="3">Peptidase</fullName>
    </submittedName>
</protein>
<organism evidence="3 4">
    <name type="scientific">Streptomyces griseofuscus</name>
    <dbReference type="NCBI Taxonomy" id="146922"/>
    <lineage>
        <taxon>Bacteria</taxon>
        <taxon>Bacillati</taxon>
        <taxon>Actinomycetota</taxon>
        <taxon>Actinomycetes</taxon>
        <taxon>Kitasatosporales</taxon>
        <taxon>Streptomycetaceae</taxon>
        <taxon>Streptomyces</taxon>
    </lineage>
</organism>
<gene>
    <name evidence="3" type="ORF">CQW44_29395</name>
</gene>
<keyword evidence="1" id="KW-0732">Signal</keyword>
<keyword evidence="4" id="KW-1185">Reference proteome</keyword>
<feature type="chain" id="PRO_5018630173" evidence="1">
    <location>
        <begin position="45"/>
        <end position="420"/>
    </location>
</feature>
<reference evidence="3 4" key="1">
    <citation type="submission" date="2017-10" db="EMBL/GenBank/DDBJ databases">
        <title>Draft genome of actinobacteria isolated from guarana (Paullinia cupana (Mart.) Ducke.</title>
        <authorList>
            <person name="Siqueira K.A."/>
            <person name="Liotti R.G."/>
            <person name="Mendes T.A."/>
            <person name="Soares M.A."/>
        </authorList>
    </citation>
    <scope>NUCLEOTIDE SEQUENCE [LARGE SCALE GENOMIC DNA]</scope>
    <source>
        <strain evidence="3 4">199</strain>
    </source>
</reference>
<dbReference type="AlphaFoldDB" id="A0A3R8Q6P2"/>
<feature type="signal peptide" evidence="1">
    <location>
        <begin position="1"/>
        <end position="44"/>
    </location>
</feature>